<reference evidence="17" key="1">
    <citation type="submission" date="2016-04" db="EMBL/GenBank/DDBJ databases">
        <authorList>
            <person name="Chen L."/>
            <person name="Zhuang W."/>
            <person name="Wang G."/>
        </authorList>
    </citation>
    <scope>NUCLEOTIDE SEQUENCE [LARGE SCALE GENOMIC DNA]</scope>
    <source>
        <strain evidence="17">17621</strain>
    </source>
</reference>
<keyword evidence="5 12" id="KW-0812">Transmembrane</keyword>
<dbReference type="InterPro" id="IPR011662">
    <property type="entry name" value="Secretin/TonB_short_N"/>
</dbReference>
<dbReference type="InterPro" id="IPR036942">
    <property type="entry name" value="Beta-barrel_TonB_sf"/>
</dbReference>
<keyword evidence="8 13" id="KW-0798">TonB box</keyword>
<feature type="chain" id="PRO_5010691432" evidence="14">
    <location>
        <begin position="24"/>
        <end position="922"/>
    </location>
</feature>
<feature type="domain" description="Secretin/TonB short N-terminal" evidence="15">
    <location>
        <begin position="52"/>
        <end position="103"/>
    </location>
</feature>
<evidence type="ECO:0000313" key="17">
    <source>
        <dbReference type="Proteomes" id="UP000192610"/>
    </source>
</evidence>
<keyword evidence="7" id="KW-0408">Iron</keyword>
<dbReference type="STRING" id="354355.SAMN05660816_00301"/>
<evidence type="ECO:0000256" key="13">
    <source>
        <dbReference type="RuleBase" id="RU003357"/>
    </source>
</evidence>
<feature type="signal peptide" evidence="14">
    <location>
        <begin position="1"/>
        <end position="23"/>
    </location>
</feature>
<dbReference type="GO" id="GO:0044718">
    <property type="term" value="P:siderophore transmembrane transport"/>
    <property type="evidence" value="ECO:0007669"/>
    <property type="project" value="TreeGrafter"/>
</dbReference>
<keyword evidence="4" id="KW-0410">Iron transport</keyword>
<keyword evidence="10 16" id="KW-0675">Receptor</keyword>
<keyword evidence="11 12" id="KW-0998">Cell outer membrane</keyword>
<keyword evidence="4" id="KW-0406">Ion transport</keyword>
<evidence type="ECO:0000256" key="9">
    <source>
        <dbReference type="ARBA" id="ARBA00023136"/>
    </source>
</evidence>
<dbReference type="PANTHER" id="PTHR30069:SF29">
    <property type="entry name" value="HEMOGLOBIN AND HEMOGLOBIN-HAPTOGLOBIN-BINDING PROTEIN 1-RELATED"/>
    <property type="match status" value="1"/>
</dbReference>
<dbReference type="OrthoDB" id="9803050at2"/>
<evidence type="ECO:0000256" key="3">
    <source>
        <dbReference type="ARBA" id="ARBA00022452"/>
    </source>
</evidence>
<evidence type="ECO:0000256" key="12">
    <source>
        <dbReference type="PROSITE-ProRule" id="PRU01360"/>
    </source>
</evidence>
<comment type="caution">
    <text evidence="16">The sequence shown here is derived from an EMBL/GenBank/DDBJ whole genome shotgun (WGS) entry which is preliminary data.</text>
</comment>
<gene>
    <name evidence="16" type="ORF">A4H97_03200</name>
</gene>
<keyword evidence="17" id="KW-1185">Reference proteome</keyword>
<evidence type="ECO:0000256" key="6">
    <source>
        <dbReference type="ARBA" id="ARBA00022729"/>
    </source>
</evidence>
<keyword evidence="6 14" id="KW-0732">Signal</keyword>
<dbReference type="EMBL" id="LVXG01000012">
    <property type="protein sequence ID" value="OQP50847.1"/>
    <property type="molecule type" value="Genomic_DNA"/>
</dbReference>
<keyword evidence="9 12" id="KW-0472">Membrane</keyword>
<dbReference type="Pfam" id="PF13715">
    <property type="entry name" value="CarbopepD_reg_2"/>
    <property type="match status" value="1"/>
</dbReference>
<evidence type="ECO:0000259" key="15">
    <source>
        <dbReference type="SMART" id="SM00965"/>
    </source>
</evidence>
<accession>A0A1V9EXJ8</accession>
<dbReference type="Pfam" id="PF00593">
    <property type="entry name" value="TonB_dep_Rec_b-barrel"/>
    <property type="match status" value="1"/>
</dbReference>
<evidence type="ECO:0000313" key="16">
    <source>
        <dbReference type="EMBL" id="OQP50847.1"/>
    </source>
</evidence>
<evidence type="ECO:0000256" key="5">
    <source>
        <dbReference type="ARBA" id="ARBA00022692"/>
    </source>
</evidence>
<dbReference type="GO" id="GO:0015344">
    <property type="term" value="F:siderophore uptake transmembrane transporter activity"/>
    <property type="evidence" value="ECO:0007669"/>
    <property type="project" value="TreeGrafter"/>
</dbReference>
<evidence type="ECO:0000256" key="14">
    <source>
        <dbReference type="SAM" id="SignalP"/>
    </source>
</evidence>
<dbReference type="RefSeq" id="WP_081199298.1">
    <property type="nucleotide sequence ID" value="NZ_FOCZ01000001.1"/>
</dbReference>
<dbReference type="Gene3D" id="2.60.40.1120">
    <property type="entry name" value="Carboxypeptidase-like, regulatory domain"/>
    <property type="match status" value="1"/>
</dbReference>
<evidence type="ECO:0000256" key="2">
    <source>
        <dbReference type="ARBA" id="ARBA00022448"/>
    </source>
</evidence>
<dbReference type="Proteomes" id="UP000192610">
    <property type="component" value="Unassembled WGS sequence"/>
</dbReference>
<evidence type="ECO:0000256" key="1">
    <source>
        <dbReference type="ARBA" id="ARBA00004571"/>
    </source>
</evidence>
<dbReference type="Gene3D" id="2.170.130.10">
    <property type="entry name" value="TonB-dependent receptor, plug domain"/>
    <property type="match status" value="1"/>
</dbReference>
<dbReference type="PANTHER" id="PTHR30069">
    <property type="entry name" value="TONB-DEPENDENT OUTER MEMBRANE RECEPTOR"/>
    <property type="match status" value="1"/>
</dbReference>
<sequence>MRKLPLLIVCNLLLLGMGLSTHAQPGPRRVSIELQGAPIDSLITELEVQTGYHFYYDPAQFDSLRISVSVNNVSLQKVLELVFANSEYHFAIPEKQAYVLLTRGVVIKTGLPPGFFSAPTIDSLPGILTSYGDKKKVRIDASIENKLFEIGIRNNNPSGGSVAMAGYVRNIKTGEPVAGAIVTLTNPALSVATDQYGYYSVTIPKGRNLLNIQGIGMKDTRRQVIVYSTGNFNIDMDERVTSLKEVIVSAQKLANVRNVQMGVDRLSIKAIKQVPTAFGEADILKAVLMLPGVKTVGEASTGFNVRGGSADQNLILFNDATIYNPSHFFGFFSAFNPEVVKEVELYKSSIPAKYGGRLSSVLDISSREGNKKEFAGVAGIGLLTSRITLEGPIKKDKTSFIVGARTTYANWLLQFLPSEYKHSKASFYDLNLNISHQFNKNNNLYITGYMSKDRFNLNSDTTYGYSNSNASLKWKHIFSNKLTMMITGGYDHYDYHIGSDKDSLFAYKMKFDINQYNFKTDFNWYVHPNHTIDFGISSIRYLLHPGSYEPNSKTSGIAPDNMEPEYALESAAYLSEKWNITDALSLQAGLRYSVFNFLGPKTVNEYAPGLPITDENLLQQKEYAKNKIIHTYHGPEYRLALRYSLTPNLSVKAGYNSLRQYIHVLSNTTAVSPTDIWKLSDPNIKPQLGDQVSFGVYKNFKSNTIETSAEVYYKNIKNYLDYKSGAQLVLNHHIETDVIGTKGKAYGVELMVKKQNGKLNGWISYTWSRILLKMDDSTKGELINNGQYYPASYDKPNDITMVGNYRFSHRFSVSMNITYSTGRPITLPIGRFYYANGWRALYAERNAYRIPDYFRTDLSMNIEGNHKVHQKTHNSWTVGIYNLTARRNPYSVYYVSEGGVINGYKLSIFGNAIPFVNFNIRF</sequence>
<dbReference type="InterPro" id="IPR000531">
    <property type="entry name" value="Beta-barrel_TonB"/>
</dbReference>
<dbReference type="Gene3D" id="2.40.170.20">
    <property type="entry name" value="TonB-dependent receptor, beta-barrel domain"/>
    <property type="match status" value="1"/>
</dbReference>
<dbReference type="SMART" id="SM00965">
    <property type="entry name" value="STN"/>
    <property type="match status" value="1"/>
</dbReference>
<dbReference type="InterPro" id="IPR039426">
    <property type="entry name" value="TonB-dep_rcpt-like"/>
</dbReference>
<comment type="subcellular location">
    <subcellularLocation>
        <location evidence="1 12">Cell outer membrane</location>
        <topology evidence="1 12">Multi-pass membrane protein</topology>
    </subcellularLocation>
</comment>
<evidence type="ECO:0000256" key="10">
    <source>
        <dbReference type="ARBA" id="ARBA00023170"/>
    </source>
</evidence>
<comment type="similarity">
    <text evidence="12 13">Belongs to the TonB-dependent receptor family.</text>
</comment>
<dbReference type="GO" id="GO:0009279">
    <property type="term" value="C:cell outer membrane"/>
    <property type="evidence" value="ECO:0007669"/>
    <property type="project" value="UniProtKB-SubCell"/>
</dbReference>
<dbReference type="Pfam" id="PF07715">
    <property type="entry name" value="Plug"/>
    <property type="match status" value="1"/>
</dbReference>
<dbReference type="InterPro" id="IPR012910">
    <property type="entry name" value="Plug_dom"/>
</dbReference>
<dbReference type="InterPro" id="IPR008969">
    <property type="entry name" value="CarboxyPept-like_regulatory"/>
</dbReference>
<keyword evidence="3 12" id="KW-1134">Transmembrane beta strand</keyword>
<dbReference type="InterPro" id="IPR037066">
    <property type="entry name" value="Plug_dom_sf"/>
</dbReference>
<dbReference type="SUPFAM" id="SSF49464">
    <property type="entry name" value="Carboxypeptidase regulatory domain-like"/>
    <property type="match status" value="1"/>
</dbReference>
<dbReference type="PROSITE" id="PS52016">
    <property type="entry name" value="TONB_DEPENDENT_REC_3"/>
    <property type="match status" value="1"/>
</dbReference>
<organism evidence="16 17">
    <name type="scientific">Niastella yeongjuensis</name>
    <dbReference type="NCBI Taxonomy" id="354355"/>
    <lineage>
        <taxon>Bacteria</taxon>
        <taxon>Pseudomonadati</taxon>
        <taxon>Bacteroidota</taxon>
        <taxon>Chitinophagia</taxon>
        <taxon>Chitinophagales</taxon>
        <taxon>Chitinophagaceae</taxon>
        <taxon>Niastella</taxon>
    </lineage>
</organism>
<keyword evidence="2 12" id="KW-0813">Transport</keyword>
<dbReference type="SUPFAM" id="SSF56935">
    <property type="entry name" value="Porins"/>
    <property type="match status" value="1"/>
</dbReference>
<evidence type="ECO:0000256" key="8">
    <source>
        <dbReference type="ARBA" id="ARBA00023077"/>
    </source>
</evidence>
<protein>
    <submittedName>
        <fullName evidence="16">TonB-dependent receptor</fullName>
    </submittedName>
</protein>
<evidence type="ECO:0000256" key="11">
    <source>
        <dbReference type="ARBA" id="ARBA00023237"/>
    </source>
</evidence>
<dbReference type="AlphaFoldDB" id="A0A1V9EXJ8"/>
<name>A0A1V9EXJ8_9BACT</name>
<proteinExistence type="inferred from homology"/>
<evidence type="ECO:0000256" key="4">
    <source>
        <dbReference type="ARBA" id="ARBA00022496"/>
    </source>
</evidence>
<evidence type="ECO:0000256" key="7">
    <source>
        <dbReference type="ARBA" id="ARBA00023004"/>
    </source>
</evidence>